<proteinExistence type="predicted"/>
<keyword evidence="3" id="KW-1185">Reference proteome</keyword>
<sequence length="173" mass="20204">MCIYLRAKNYYLLNQKFVTRSGNNRRAKKVVPTSSASNLFDDYEQVANLHAVLFTVKENFVKAGITKAQLTRLKNVLGVDYFTLSSMLAITERTIHMKKEEETFSHIISDRLMAIAELYSYGYKVFGDRERFNTWMKLPNRYFHGRTPIELMDTQGGAREVRHEIQRFEVGTF</sequence>
<accession>A0A1N6K517</accession>
<reference evidence="2 3" key="1">
    <citation type="submission" date="2016-11" db="EMBL/GenBank/DDBJ databases">
        <authorList>
            <person name="Jaros S."/>
            <person name="Januszkiewicz K."/>
            <person name="Wedrychowicz H."/>
        </authorList>
    </citation>
    <scope>NUCLEOTIDE SEQUENCE [LARGE SCALE GENOMIC DNA]</scope>
    <source>
        <strain evidence="2 3">DSM 24787</strain>
    </source>
</reference>
<dbReference type="Proteomes" id="UP000185003">
    <property type="component" value="Unassembled WGS sequence"/>
</dbReference>
<evidence type="ECO:0000313" key="3">
    <source>
        <dbReference type="Proteomes" id="UP000185003"/>
    </source>
</evidence>
<evidence type="ECO:0000259" key="1">
    <source>
        <dbReference type="Pfam" id="PF09722"/>
    </source>
</evidence>
<dbReference type="EMBL" id="FSRA01000002">
    <property type="protein sequence ID" value="SIO51684.1"/>
    <property type="molecule type" value="Genomic_DNA"/>
</dbReference>
<dbReference type="InterPro" id="IPR024467">
    <property type="entry name" value="Xre/MbcA/ParS-like_toxin-bd"/>
</dbReference>
<organism evidence="2 3">
    <name type="scientific">Chitinophaga niabensis</name>
    <dbReference type="NCBI Taxonomy" id="536979"/>
    <lineage>
        <taxon>Bacteria</taxon>
        <taxon>Pseudomonadati</taxon>
        <taxon>Bacteroidota</taxon>
        <taxon>Chitinophagia</taxon>
        <taxon>Chitinophagales</taxon>
        <taxon>Chitinophagaceae</taxon>
        <taxon>Chitinophaga</taxon>
    </lineage>
</organism>
<gene>
    <name evidence="2" type="ORF">SAMN04488055_5094</name>
</gene>
<dbReference type="STRING" id="536979.SAMN04488055_5094"/>
<protein>
    <submittedName>
        <fullName evidence="2">Putative toxin-antitoxin system antitoxin component, TIGR02293 family</fullName>
    </submittedName>
</protein>
<feature type="domain" description="Antitoxin Xre/MbcA/ParS-like toxin-binding" evidence="1">
    <location>
        <begin position="123"/>
        <end position="169"/>
    </location>
</feature>
<name>A0A1N6K517_9BACT</name>
<dbReference type="AlphaFoldDB" id="A0A1N6K517"/>
<dbReference type="Pfam" id="PF09722">
    <property type="entry name" value="Xre_MbcA_ParS_C"/>
    <property type="match status" value="1"/>
</dbReference>
<evidence type="ECO:0000313" key="2">
    <source>
        <dbReference type="EMBL" id="SIO51684.1"/>
    </source>
</evidence>